<evidence type="ECO:0000313" key="2">
    <source>
        <dbReference type="Proteomes" id="UP000814033"/>
    </source>
</evidence>
<dbReference type="EMBL" id="MU275944">
    <property type="protein sequence ID" value="KAI0045697.1"/>
    <property type="molecule type" value="Genomic_DNA"/>
</dbReference>
<gene>
    <name evidence="1" type="ORF">FA95DRAFT_94941</name>
</gene>
<organism evidence="1 2">
    <name type="scientific">Auriscalpium vulgare</name>
    <dbReference type="NCBI Taxonomy" id="40419"/>
    <lineage>
        <taxon>Eukaryota</taxon>
        <taxon>Fungi</taxon>
        <taxon>Dikarya</taxon>
        <taxon>Basidiomycota</taxon>
        <taxon>Agaricomycotina</taxon>
        <taxon>Agaricomycetes</taxon>
        <taxon>Russulales</taxon>
        <taxon>Auriscalpiaceae</taxon>
        <taxon>Auriscalpium</taxon>
    </lineage>
</organism>
<evidence type="ECO:0000313" key="1">
    <source>
        <dbReference type="EMBL" id="KAI0045697.1"/>
    </source>
</evidence>
<protein>
    <submittedName>
        <fullName evidence="1">Uncharacterized protein</fullName>
    </submittedName>
</protein>
<reference evidence="1" key="1">
    <citation type="submission" date="2021-02" db="EMBL/GenBank/DDBJ databases">
        <authorList>
            <consortium name="DOE Joint Genome Institute"/>
            <person name="Ahrendt S."/>
            <person name="Looney B.P."/>
            <person name="Miyauchi S."/>
            <person name="Morin E."/>
            <person name="Drula E."/>
            <person name="Courty P.E."/>
            <person name="Chicoki N."/>
            <person name="Fauchery L."/>
            <person name="Kohler A."/>
            <person name="Kuo A."/>
            <person name="Labutti K."/>
            <person name="Pangilinan J."/>
            <person name="Lipzen A."/>
            <person name="Riley R."/>
            <person name="Andreopoulos W."/>
            <person name="He G."/>
            <person name="Johnson J."/>
            <person name="Barry K.W."/>
            <person name="Grigoriev I.V."/>
            <person name="Nagy L."/>
            <person name="Hibbett D."/>
            <person name="Henrissat B."/>
            <person name="Matheny P.B."/>
            <person name="Labbe J."/>
            <person name="Martin F."/>
        </authorList>
    </citation>
    <scope>NUCLEOTIDE SEQUENCE</scope>
    <source>
        <strain evidence="1">FP105234-sp</strain>
    </source>
</reference>
<accession>A0ACB8RPG7</accession>
<dbReference type="Proteomes" id="UP000814033">
    <property type="component" value="Unassembled WGS sequence"/>
</dbReference>
<reference evidence="1" key="2">
    <citation type="journal article" date="2022" name="New Phytol.">
        <title>Evolutionary transition to the ectomycorrhizal habit in the genomes of a hyperdiverse lineage of mushroom-forming fungi.</title>
        <authorList>
            <person name="Looney B."/>
            <person name="Miyauchi S."/>
            <person name="Morin E."/>
            <person name="Drula E."/>
            <person name="Courty P.E."/>
            <person name="Kohler A."/>
            <person name="Kuo A."/>
            <person name="LaButti K."/>
            <person name="Pangilinan J."/>
            <person name="Lipzen A."/>
            <person name="Riley R."/>
            <person name="Andreopoulos W."/>
            <person name="He G."/>
            <person name="Johnson J."/>
            <person name="Nolan M."/>
            <person name="Tritt A."/>
            <person name="Barry K.W."/>
            <person name="Grigoriev I.V."/>
            <person name="Nagy L.G."/>
            <person name="Hibbett D."/>
            <person name="Henrissat B."/>
            <person name="Matheny P.B."/>
            <person name="Labbe J."/>
            <person name="Martin F.M."/>
        </authorList>
    </citation>
    <scope>NUCLEOTIDE SEQUENCE</scope>
    <source>
        <strain evidence="1">FP105234-sp</strain>
    </source>
</reference>
<sequence length="272" mass="29376">MPIDIMHCAVRHGLIAASTGMQVRRPREPLRVFARTSAPGSNSPSAIAWTTDGWHLHSQEDRRASLEHGEEGASDDGCVHRAWHALLSGVPSDGELSAPGTLQHIPRAAAQSARTARERGGRRPRVDASVRWMTSTAASPSSSSRRHRPRQHSTLNANANALPLLLLHPSDLDLSATAVHVDPPLATSPLRLHRRGPQPCLSFATSELRGLPIRCGCPSCPAENFRNQKDTTDTPDTRSSCEARATPSRQSRPKQKKKGGGEMGSPARIPGR</sequence>
<comment type="caution">
    <text evidence="1">The sequence shown here is derived from an EMBL/GenBank/DDBJ whole genome shotgun (WGS) entry which is preliminary data.</text>
</comment>
<proteinExistence type="predicted"/>
<keyword evidence="2" id="KW-1185">Reference proteome</keyword>
<name>A0ACB8RPG7_9AGAM</name>